<dbReference type="OrthoDB" id="10409335at2759"/>
<dbReference type="Proteomes" id="UP000198211">
    <property type="component" value="Unassembled WGS sequence"/>
</dbReference>
<proteinExistence type="predicted"/>
<sequence length="95" mass="10776">MVKVTIVQRDTSAETLDDVLINGGSFHEILQKIGSLFSGHVKCRVVQSDGRWSGETHEMGAWDRVMQFEIKTTVVESTKSEQTLEHWLQKCEAIQ</sequence>
<name>A0A225UUM0_9STRA</name>
<evidence type="ECO:0000313" key="1">
    <source>
        <dbReference type="EMBL" id="OWY95919.1"/>
    </source>
</evidence>
<comment type="caution">
    <text evidence="1">The sequence shown here is derived from an EMBL/GenBank/DDBJ whole genome shotgun (WGS) entry which is preliminary data.</text>
</comment>
<evidence type="ECO:0000313" key="2">
    <source>
        <dbReference type="Proteomes" id="UP000198211"/>
    </source>
</evidence>
<accession>A0A225UUM0</accession>
<dbReference type="AlphaFoldDB" id="A0A225UUM0"/>
<dbReference type="EMBL" id="NBNE01012312">
    <property type="protein sequence ID" value="OWY95919.1"/>
    <property type="molecule type" value="Genomic_DNA"/>
</dbReference>
<organism evidence="1 2">
    <name type="scientific">Phytophthora megakarya</name>
    <dbReference type="NCBI Taxonomy" id="4795"/>
    <lineage>
        <taxon>Eukaryota</taxon>
        <taxon>Sar</taxon>
        <taxon>Stramenopiles</taxon>
        <taxon>Oomycota</taxon>
        <taxon>Peronosporomycetes</taxon>
        <taxon>Peronosporales</taxon>
        <taxon>Peronosporaceae</taxon>
        <taxon>Phytophthora</taxon>
    </lineage>
</organism>
<keyword evidence="2" id="KW-1185">Reference proteome</keyword>
<protein>
    <submittedName>
        <fullName evidence="1">Uncharacterized protein</fullName>
    </submittedName>
</protein>
<reference evidence="2" key="1">
    <citation type="submission" date="2017-03" db="EMBL/GenBank/DDBJ databases">
        <title>Phytopthora megakarya and P. palmivora, two closely related causual agents of cacao black pod achieved similar genome size and gene model numbers by different mechanisms.</title>
        <authorList>
            <person name="Ali S."/>
            <person name="Shao J."/>
            <person name="Larry D.J."/>
            <person name="Kronmiller B."/>
            <person name="Shen D."/>
            <person name="Strem M.D."/>
            <person name="Melnick R.L."/>
            <person name="Guiltinan M.J."/>
            <person name="Tyler B.M."/>
            <person name="Meinhardt L.W."/>
            <person name="Bailey B.A."/>
        </authorList>
    </citation>
    <scope>NUCLEOTIDE SEQUENCE [LARGE SCALE GENOMIC DNA]</scope>
    <source>
        <strain evidence="2">zdho120</strain>
    </source>
</reference>
<gene>
    <name evidence="1" type="ORF">PHMEG_00033943</name>
</gene>